<dbReference type="AlphaFoldDB" id="A0A964T0U7"/>
<accession>A0A964T0U7</accession>
<evidence type="ECO:0000259" key="6">
    <source>
        <dbReference type="Pfam" id="PF13458"/>
    </source>
</evidence>
<evidence type="ECO:0000256" key="5">
    <source>
        <dbReference type="SAM" id="SignalP"/>
    </source>
</evidence>
<keyword evidence="8" id="KW-1185">Reference proteome</keyword>
<dbReference type="PRINTS" id="PR00337">
    <property type="entry name" value="LEUILEVALBP"/>
</dbReference>
<feature type="domain" description="Leucine-binding protein" evidence="6">
    <location>
        <begin position="34"/>
        <end position="370"/>
    </location>
</feature>
<dbReference type="PANTHER" id="PTHR30483">
    <property type="entry name" value="LEUCINE-SPECIFIC-BINDING PROTEIN"/>
    <property type="match status" value="1"/>
</dbReference>
<dbReference type="GO" id="GO:0006865">
    <property type="term" value="P:amino acid transport"/>
    <property type="evidence" value="ECO:0007669"/>
    <property type="project" value="UniProtKB-KW"/>
</dbReference>
<dbReference type="InterPro" id="IPR000709">
    <property type="entry name" value="Leu_Ile_Val-bd"/>
</dbReference>
<dbReference type="PANTHER" id="PTHR30483:SF6">
    <property type="entry name" value="PERIPLASMIC BINDING PROTEIN OF ABC TRANSPORTER FOR NATURAL AMINO ACIDS"/>
    <property type="match status" value="1"/>
</dbReference>
<dbReference type="OrthoDB" id="9791590at2"/>
<keyword evidence="4" id="KW-0029">Amino-acid transport</keyword>
<feature type="chain" id="PRO_5036779589" evidence="5">
    <location>
        <begin position="30"/>
        <end position="403"/>
    </location>
</feature>
<dbReference type="InterPro" id="IPR028081">
    <property type="entry name" value="Leu-bd"/>
</dbReference>
<protein>
    <submittedName>
        <fullName evidence="7">ABC transporter substrate-binding protein</fullName>
    </submittedName>
</protein>
<name>A0A964T0U7_9HYPH</name>
<comment type="caution">
    <text evidence="7">The sequence shown here is derived from an EMBL/GenBank/DDBJ whole genome shotgun (WGS) entry which is preliminary data.</text>
</comment>
<reference evidence="7" key="1">
    <citation type="submission" date="2019-03" db="EMBL/GenBank/DDBJ databases">
        <title>Afifella sp. nov., isolated from activated sludge.</title>
        <authorList>
            <person name="Li Q."/>
            <person name="Liu Y."/>
        </authorList>
    </citation>
    <scope>NUCLEOTIDE SEQUENCE</scope>
    <source>
        <strain evidence="7">L72</strain>
    </source>
</reference>
<evidence type="ECO:0000313" key="8">
    <source>
        <dbReference type="Proteomes" id="UP000773614"/>
    </source>
</evidence>
<dbReference type="InterPro" id="IPR028082">
    <property type="entry name" value="Peripla_BP_I"/>
</dbReference>
<keyword evidence="3 5" id="KW-0732">Signal</keyword>
<dbReference type="SUPFAM" id="SSF53822">
    <property type="entry name" value="Periplasmic binding protein-like I"/>
    <property type="match status" value="1"/>
</dbReference>
<evidence type="ECO:0000256" key="1">
    <source>
        <dbReference type="ARBA" id="ARBA00010062"/>
    </source>
</evidence>
<feature type="signal peptide" evidence="5">
    <location>
        <begin position="1"/>
        <end position="29"/>
    </location>
</feature>
<gene>
    <name evidence="7" type="ORF">E4O86_00675</name>
</gene>
<sequence>MLNGLRRLTSLAMAWAAMAVVAVVPPAMAEGGNVKIGMAIAQSGWMTAFDEDPSMAVRMAVKDINAKGGILGRQVELLVADTKTDPTQAAKVGTELVDQGIDFMIVSCDFDMGAPAALAAQNAGILAMSICSGSPKWGPQGVGPLVYTISVAVQAESYLLAEWAKNKKGWNSAYALKETDYTYTRAECSGFQHHWKELPGTKFLGEDTYKVADTSIAVQITRIKALPEKPDVILLCSTVTAMPSIIRQLRAAGITTPLMTSMGADGDYWLPSLPDLSDFYLPVHASIFGDDPNPDVRAFMESFEKANGRRPTSSFALMGYSLMQGYQRAVERAGTTDSEAVAAELNKFKDEPLLIGPRSFTPDIHIQTRVRGLMMEVQNGKMKSTGEYYMNETPVPFEVLFSE</sequence>
<evidence type="ECO:0000256" key="3">
    <source>
        <dbReference type="ARBA" id="ARBA00022729"/>
    </source>
</evidence>
<evidence type="ECO:0000256" key="2">
    <source>
        <dbReference type="ARBA" id="ARBA00022448"/>
    </source>
</evidence>
<dbReference type="InterPro" id="IPR051010">
    <property type="entry name" value="BCAA_transport"/>
</dbReference>
<comment type="similarity">
    <text evidence="1">Belongs to the leucine-binding protein family.</text>
</comment>
<dbReference type="Gene3D" id="3.40.50.2300">
    <property type="match status" value="2"/>
</dbReference>
<dbReference type="Pfam" id="PF13458">
    <property type="entry name" value="Peripla_BP_6"/>
    <property type="match status" value="1"/>
</dbReference>
<evidence type="ECO:0000256" key="4">
    <source>
        <dbReference type="ARBA" id="ARBA00022970"/>
    </source>
</evidence>
<proteinExistence type="inferred from homology"/>
<dbReference type="Proteomes" id="UP000773614">
    <property type="component" value="Unassembled WGS sequence"/>
</dbReference>
<dbReference type="EMBL" id="SPKJ01000001">
    <property type="protein sequence ID" value="MYZ46240.1"/>
    <property type="molecule type" value="Genomic_DNA"/>
</dbReference>
<evidence type="ECO:0000313" key="7">
    <source>
        <dbReference type="EMBL" id="MYZ46240.1"/>
    </source>
</evidence>
<organism evidence="7 8">
    <name type="scientific">Propylenella binzhouense</name>
    <dbReference type="NCBI Taxonomy" id="2555902"/>
    <lineage>
        <taxon>Bacteria</taxon>
        <taxon>Pseudomonadati</taxon>
        <taxon>Pseudomonadota</taxon>
        <taxon>Alphaproteobacteria</taxon>
        <taxon>Hyphomicrobiales</taxon>
        <taxon>Propylenellaceae</taxon>
        <taxon>Propylenella</taxon>
    </lineage>
</organism>
<keyword evidence="2" id="KW-0813">Transport</keyword>
<dbReference type="RefSeq" id="WP_161138584.1">
    <property type="nucleotide sequence ID" value="NZ_SPKJ01000001.1"/>
</dbReference>